<accession>A0ABQ2ESB8</accession>
<dbReference type="PROSITE" id="PS50122">
    <property type="entry name" value="CHEB"/>
    <property type="match status" value="1"/>
</dbReference>
<dbReference type="RefSeq" id="WP_229780655.1">
    <property type="nucleotide sequence ID" value="NZ_BMPP01000004.1"/>
</dbReference>
<sequence length="285" mass="30908">MLPHRLIVVGASAGGTQPLIDLATHLPADFPAAICIVTHIPAYTPSHLPEILNRAGPLPATHAQDGEPIRPGHIYCAPAEHHLLTEHGCLLVRKGPKENRARPAVDVLFRSAAYSEGPNAIGVVLSDMLDDGTSGLWSIKHFGGTTVVQDPKDAEHDSMPQSALTRVEVDHVVRVADLAALLDRLARNVPRQAAAVDDATRERTRREVRIARSDNAFRQGVMEFGKVTPQTCPECGGVLVQISESGFTRYRCHTGHAYTGDTLLVSVTEHIEETLWATCALWKKA</sequence>
<dbReference type="Proteomes" id="UP000647587">
    <property type="component" value="Unassembled WGS sequence"/>
</dbReference>
<dbReference type="EC" id="3.1.1.61" evidence="2"/>
<dbReference type="SUPFAM" id="SSF52738">
    <property type="entry name" value="Methylesterase CheB, C-terminal domain"/>
    <property type="match status" value="1"/>
</dbReference>
<protein>
    <recommendedName>
        <fullName evidence="2">protein-glutamate methylesterase</fullName>
        <ecNumber evidence="2">3.1.1.61</ecNumber>
    </recommendedName>
</protein>
<dbReference type="Pfam" id="PF01339">
    <property type="entry name" value="CheB_methylest"/>
    <property type="match status" value="1"/>
</dbReference>
<feature type="active site" evidence="4">
    <location>
        <position position="39"/>
    </location>
</feature>
<evidence type="ECO:0000313" key="6">
    <source>
        <dbReference type="EMBL" id="GGK19581.1"/>
    </source>
</evidence>
<dbReference type="CDD" id="cd16433">
    <property type="entry name" value="CheB"/>
    <property type="match status" value="1"/>
</dbReference>
<keyword evidence="7" id="KW-1185">Reference proteome</keyword>
<evidence type="ECO:0000259" key="5">
    <source>
        <dbReference type="PROSITE" id="PS50122"/>
    </source>
</evidence>
<name>A0ABQ2ESB8_9DEIO</name>
<dbReference type="Gene3D" id="3.40.50.180">
    <property type="entry name" value="Methylesterase CheB, C-terminal domain"/>
    <property type="match status" value="1"/>
</dbReference>
<keyword evidence="1 4" id="KW-0378">Hydrolase</keyword>
<gene>
    <name evidence="6" type="primary">cheB</name>
    <name evidence="6" type="ORF">GCM10008955_11300</name>
</gene>
<dbReference type="InterPro" id="IPR011247">
    <property type="entry name" value="Chemotax_prot-Glu_Me-esterase"/>
</dbReference>
<dbReference type="InterPro" id="IPR035909">
    <property type="entry name" value="CheB_C"/>
</dbReference>
<comment type="caution">
    <text evidence="6">The sequence shown here is derived from an EMBL/GenBank/DDBJ whole genome shotgun (WGS) entry which is preliminary data.</text>
</comment>
<organism evidence="6 7">
    <name type="scientific">Deinococcus malanensis</name>
    <dbReference type="NCBI Taxonomy" id="1706855"/>
    <lineage>
        <taxon>Bacteria</taxon>
        <taxon>Thermotogati</taxon>
        <taxon>Deinococcota</taxon>
        <taxon>Deinococci</taxon>
        <taxon>Deinococcales</taxon>
        <taxon>Deinococcaceae</taxon>
        <taxon>Deinococcus</taxon>
    </lineage>
</organism>
<keyword evidence="4" id="KW-0145">Chemotaxis</keyword>
<comment type="catalytic activity">
    <reaction evidence="3">
        <text>[protein]-L-glutamate 5-O-methyl ester + H2O = L-glutamyl-[protein] + methanol + H(+)</text>
        <dbReference type="Rhea" id="RHEA:23236"/>
        <dbReference type="Rhea" id="RHEA-COMP:10208"/>
        <dbReference type="Rhea" id="RHEA-COMP:10311"/>
        <dbReference type="ChEBI" id="CHEBI:15377"/>
        <dbReference type="ChEBI" id="CHEBI:15378"/>
        <dbReference type="ChEBI" id="CHEBI:17790"/>
        <dbReference type="ChEBI" id="CHEBI:29973"/>
        <dbReference type="ChEBI" id="CHEBI:82795"/>
        <dbReference type="EC" id="3.1.1.61"/>
    </reaction>
</comment>
<feature type="active site" evidence="4">
    <location>
        <position position="12"/>
    </location>
</feature>
<feature type="active site" evidence="4">
    <location>
        <position position="131"/>
    </location>
</feature>
<evidence type="ECO:0000256" key="3">
    <source>
        <dbReference type="ARBA" id="ARBA00048267"/>
    </source>
</evidence>
<dbReference type="PANTHER" id="PTHR42872:SF6">
    <property type="entry name" value="PROTEIN-GLUTAMATE METHYLESTERASE_PROTEIN-GLUTAMINE GLUTAMINASE"/>
    <property type="match status" value="1"/>
</dbReference>
<feature type="domain" description="CheB-type methylesterase" evidence="5">
    <location>
        <begin position="1"/>
        <end position="182"/>
    </location>
</feature>
<dbReference type="EMBL" id="BMPP01000004">
    <property type="protein sequence ID" value="GGK19581.1"/>
    <property type="molecule type" value="Genomic_DNA"/>
</dbReference>
<dbReference type="InterPro" id="IPR000673">
    <property type="entry name" value="Sig_transdc_resp-reg_Me-estase"/>
</dbReference>
<evidence type="ECO:0000313" key="7">
    <source>
        <dbReference type="Proteomes" id="UP000647587"/>
    </source>
</evidence>
<proteinExistence type="predicted"/>
<reference evidence="7" key="1">
    <citation type="journal article" date="2019" name="Int. J. Syst. Evol. Microbiol.">
        <title>The Global Catalogue of Microorganisms (GCM) 10K type strain sequencing project: providing services to taxonomists for standard genome sequencing and annotation.</title>
        <authorList>
            <consortium name="The Broad Institute Genomics Platform"/>
            <consortium name="The Broad Institute Genome Sequencing Center for Infectious Disease"/>
            <person name="Wu L."/>
            <person name="Ma J."/>
        </authorList>
    </citation>
    <scope>NUCLEOTIDE SEQUENCE [LARGE SCALE GENOMIC DNA]</scope>
    <source>
        <strain evidence="7">JCM 30331</strain>
    </source>
</reference>
<evidence type="ECO:0000256" key="1">
    <source>
        <dbReference type="ARBA" id="ARBA00022801"/>
    </source>
</evidence>
<dbReference type="PIRSF" id="PIRSF036461">
    <property type="entry name" value="Chmtx_methlestr"/>
    <property type="match status" value="1"/>
</dbReference>
<dbReference type="PANTHER" id="PTHR42872">
    <property type="entry name" value="PROTEIN-GLUTAMATE METHYLESTERASE/PROTEIN-GLUTAMINE GLUTAMINASE"/>
    <property type="match status" value="1"/>
</dbReference>
<evidence type="ECO:0000256" key="4">
    <source>
        <dbReference type="PROSITE-ProRule" id="PRU00050"/>
    </source>
</evidence>
<evidence type="ECO:0000256" key="2">
    <source>
        <dbReference type="ARBA" id="ARBA00039140"/>
    </source>
</evidence>